<comment type="caution">
    <text evidence="7">The sequence shown here is derived from an EMBL/GenBank/DDBJ whole genome shotgun (WGS) entry which is preliminary data.</text>
</comment>
<feature type="domain" description="Endonuclease/exonuclease/phosphatase" evidence="6">
    <location>
        <begin position="236"/>
        <end position="376"/>
    </location>
</feature>
<dbReference type="GO" id="GO:0003906">
    <property type="term" value="F:DNA-(apurinic or apyrimidinic site) endonuclease activity"/>
    <property type="evidence" value="ECO:0007669"/>
    <property type="project" value="TreeGrafter"/>
</dbReference>
<dbReference type="GO" id="GO:0046872">
    <property type="term" value="F:metal ion binding"/>
    <property type="evidence" value="ECO:0007669"/>
    <property type="project" value="UniProtKB-KW"/>
</dbReference>
<evidence type="ECO:0000256" key="2">
    <source>
        <dbReference type="ARBA" id="ARBA00022723"/>
    </source>
</evidence>
<dbReference type="SUPFAM" id="SSF56219">
    <property type="entry name" value="DNase I-like"/>
    <property type="match status" value="1"/>
</dbReference>
<comment type="similarity">
    <text evidence="1">Belongs to the DNA repair enzymes AP/ExoA family.</text>
</comment>
<evidence type="ECO:0000259" key="6">
    <source>
        <dbReference type="Pfam" id="PF03372"/>
    </source>
</evidence>
<dbReference type="InterPro" id="IPR004808">
    <property type="entry name" value="AP_endonuc_1"/>
</dbReference>
<evidence type="ECO:0000313" key="7">
    <source>
        <dbReference type="EMBL" id="KAK4589962.1"/>
    </source>
</evidence>
<keyword evidence="4 5" id="KW-0460">Magnesium</keyword>
<keyword evidence="8" id="KW-1185">Reference proteome</keyword>
<name>A0AAN7IX93_QUERU</name>
<accession>A0AAN7IX93</accession>
<keyword evidence="2 5" id="KW-0479">Metal-binding</keyword>
<gene>
    <name evidence="7" type="ORF">RGQ29_020506</name>
</gene>
<keyword evidence="3" id="KW-0378">Hydrolase</keyword>
<dbReference type="Proteomes" id="UP001324115">
    <property type="component" value="Unassembled WGS sequence"/>
</dbReference>
<proteinExistence type="inferred from homology"/>
<sequence>MSPIILSGPIPEFQAQPVSSVSIAHQVDEVLGSNGFKSNSWEVGEGSSNQAKVSKGFLSAGTALGVGLKGSTCANKLVDLPSSEPTSASNCKGLVLVQEVTPSVGNLVGMVSKGPPRANATSGLVSDVKRQIELKVPSLSEDNPSVDVVSPAKLVEECATDDGFPEEVLGSSVWVKRMIKGFGKYVGFSIDSCESQCIVFFTKLEKIWVEKIAVVNPSRTGNKSKKRSVSMNLKILSWNVRGLNNFHERVIVKILLKKWKGDVICLQETKLDSTDSTVAKSLWGSPFVDWAVLDAIHTAGGIWLAWYRRLIEKVDHFVGRFSVSVLLKGVVDGFEWVCSGVYGPSDDSARNDMWVELDSIRLRWSSTWCLIGDLNIIRYPVERLGCNCFSLAMFKFF</sequence>
<dbReference type="GO" id="GO:0008081">
    <property type="term" value="F:phosphoric diester hydrolase activity"/>
    <property type="evidence" value="ECO:0007669"/>
    <property type="project" value="TreeGrafter"/>
</dbReference>
<dbReference type="Pfam" id="PF03372">
    <property type="entry name" value="Exo_endo_phos"/>
    <property type="match status" value="1"/>
</dbReference>
<comment type="cofactor">
    <cofactor evidence="5">
        <name>Mg(2+)</name>
        <dbReference type="ChEBI" id="CHEBI:18420"/>
    </cofactor>
    <cofactor evidence="5">
        <name>Mn(2+)</name>
        <dbReference type="ChEBI" id="CHEBI:29035"/>
    </cofactor>
    <text evidence="5">Probably binds two magnesium or manganese ions per subunit.</text>
</comment>
<dbReference type="PANTHER" id="PTHR22748:SF4">
    <property type="entry name" value="DNA-(APURINIC OR APYRIMIDINIC SITE) ENDONUCLEASE 2"/>
    <property type="match status" value="1"/>
</dbReference>
<dbReference type="Gene3D" id="3.60.10.10">
    <property type="entry name" value="Endonuclease/exonuclease/phosphatase"/>
    <property type="match status" value="1"/>
</dbReference>
<dbReference type="AlphaFoldDB" id="A0AAN7IX93"/>
<feature type="binding site" evidence="5">
    <location>
        <position position="239"/>
    </location>
    <ligand>
        <name>Mg(2+)</name>
        <dbReference type="ChEBI" id="CHEBI:18420"/>
        <label>1</label>
    </ligand>
</feature>
<dbReference type="GO" id="GO:0005634">
    <property type="term" value="C:nucleus"/>
    <property type="evidence" value="ECO:0007669"/>
    <property type="project" value="TreeGrafter"/>
</dbReference>
<dbReference type="InterPro" id="IPR036691">
    <property type="entry name" value="Endo/exonu/phosph_ase_sf"/>
</dbReference>
<evidence type="ECO:0000256" key="5">
    <source>
        <dbReference type="PIRSR" id="PIRSR604808-2"/>
    </source>
</evidence>
<dbReference type="GO" id="GO:0008311">
    <property type="term" value="F:double-stranded DNA 3'-5' DNA exonuclease activity"/>
    <property type="evidence" value="ECO:0007669"/>
    <property type="project" value="TreeGrafter"/>
</dbReference>
<dbReference type="GO" id="GO:0006284">
    <property type="term" value="P:base-excision repair"/>
    <property type="evidence" value="ECO:0007669"/>
    <property type="project" value="TreeGrafter"/>
</dbReference>
<organism evidence="7 8">
    <name type="scientific">Quercus rubra</name>
    <name type="common">Northern red oak</name>
    <name type="synonym">Quercus borealis</name>
    <dbReference type="NCBI Taxonomy" id="3512"/>
    <lineage>
        <taxon>Eukaryota</taxon>
        <taxon>Viridiplantae</taxon>
        <taxon>Streptophyta</taxon>
        <taxon>Embryophyta</taxon>
        <taxon>Tracheophyta</taxon>
        <taxon>Spermatophyta</taxon>
        <taxon>Magnoliopsida</taxon>
        <taxon>eudicotyledons</taxon>
        <taxon>Gunneridae</taxon>
        <taxon>Pentapetalae</taxon>
        <taxon>rosids</taxon>
        <taxon>fabids</taxon>
        <taxon>Fagales</taxon>
        <taxon>Fagaceae</taxon>
        <taxon>Quercus</taxon>
    </lineage>
</organism>
<feature type="binding site" evidence="5">
    <location>
        <position position="268"/>
    </location>
    <ligand>
        <name>Mg(2+)</name>
        <dbReference type="ChEBI" id="CHEBI:18420"/>
        <label>1</label>
    </ligand>
</feature>
<keyword evidence="5" id="KW-0464">Manganese</keyword>
<reference evidence="7 8" key="1">
    <citation type="journal article" date="2023" name="G3 (Bethesda)">
        <title>A haplotype-resolved chromosome-scale genome for Quercus rubra L. provides insights into the genetics of adaptive traits for red oak species.</title>
        <authorList>
            <person name="Kapoor B."/>
            <person name="Jenkins J."/>
            <person name="Schmutz J."/>
            <person name="Zhebentyayeva T."/>
            <person name="Kuelheim C."/>
            <person name="Coggeshall M."/>
            <person name="Heim C."/>
            <person name="Lasky J.R."/>
            <person name="Leites L."/>
            <person name="Islam-Faridi N."/>
            <person name="Romero-Severson J."/>
            <person name="DeLeo V.L."/>
            <person name="Lucas S.M."/>
            <person name="Lazic D."/>
            <person name="Gailing O."/>
            <person name="Carlson J."/>
            <person name="Staton M."/>
        </authorList>
    </citation>
    <scope>NUCLEOTIDE SEQUENCE [LARGE SCALE GENOMIC DNA]</scope>
    <source>
        <strain evidence="7">Pseudo-F2</strain>
    </source>
</reference>
<evidence type="ECO:0000256" key="1">
    <source>
        <dbReference type="ARBA" id="ARBA00007092"/>
    </source>
</evidence>
<dbReference type="EMBL" id="JAXUIC010000005">
    <property type="protein sequence ID" value="KAK4589962.1"/>
    <property type="molecule type" value="Genomic_DNA"/>
</dbReference>
<evidence type="ECO:0000256" key="4">
    <source>
        <dbReference type="ARBA" id="ARBA00022842"/>
    </source>
</evidence>
<evidence type="ECO:0000256" key="3">
    <source>
        <dbReference type="ARBA" id="ARBA00022801"/>
    </source>
</evidence>
<protein>
    <recommendedName>
        <fullName evidence="6">Endonuclease/exonuclease/phosphatase domain-containing protein</fullName>
    </recommendedName>
</protein>
<dbReference type="InterPro" id="IPR005135">
    <property type="entry name" value="Endo/exonuclease/phosphatase"/>
</dbReference>
<evidence type="ECO:0000313" key="8">
    <source>
        <dbReference type="Proteomes" id="UP001324115"/>
    </source>
</evidence>
<dbReference type="PANTHER" id="PTHR22748">
    <property type="entry name" value="AP ENDONUCLEASE"/>
    <property type="match status" value="1"/>
</dbReference>